<dbReference type="OrthoDB" id="9800375at2"/>
<dbReference type="GO" id="GO:0009425">
    <property type="term" value="C:bacterial-type flagellum basal body"/>
    <property type="evidence" value="ECO:0007669"/>
    <property type="project" value="UniProtKB-SubCell"/>
</dbReference>
<dbReference type="InterPro" id="IPR010930">
    <property type="entry name" value="Flg_bb/hook_C_dom"/>
</dbReference>
<dbReference type="PANTHER" id="PTHR30435:SF19">
    <property type="entry name" value="FLAGELLAR BASAL-BODY ROD PROTEIN FLGG"/>
    <property type="match status" value="1"/>
</dbReference>
<evidence type="ECO:0000256" key="2">
    <source>
        <dbReference type="RuleBase" id="RU362116"/>
    </source>
</evidence>
<dbReference type="NCBIfam" id="TIGR03506">
    <property type="entry name" value="FlgEFG_subfam"/>
    <property type="match status" value="1"/>
</dbReference>
<dbReference type="PANTHER" id="PTHR30435">
    <property type="entry name" value="FLAGELLAR PROTEIN"/>
    <property type="match status" value="1"/>
</dbReference>
<comment type="subcellular location">
    <subcellularLocation>
        <location evidence="2">Bacterial flagellum basal body</location>
    </subcellularLocation>
</comment>
<dbReference type="AlphaFoldDB" id="A0A1G8N907"/>
<feature type="domain" description="Flagellar basal body rod protein N-terminal" evidence="3">
    <location>
        <begin position="12"/>
        <end position="35"/>
    </location>
</feature>
<evidence type="ECO:0000256" key="1">
    <source>
        <dbReference type="ARBA" id="ARBA00009677"/>
    </source>
</evidence>
<evidence type="ECO:0000313" key="7">
    <source>
        <dbReference type="Proteomes" id="UP000199050"/>
    </source>
</evidence>
<feature type="domain" description="Flagellar basal-body/hook protein C-terminal" evidence="4">
    <location>
        <begin position="226"/>
        <end position="271"/>
    </location>
</feature>
<keyword evidence="6" id="KW-0969">Cilium</keyword>
<dbReference type="EMBL" id="FNDX01000008">
    <property type="protein sequence ID" value="SDI76557.1"/>
    <property type="molecule type" value="Genomic_DNA"/>
</dbReference>
<organism evidence="6 7">
    <name type="scientific">Paenibacillus typhae</name>
    <dbReference type="NCBI Taxonomy" id="1174501"/>
    <lineage>
        <taxon>Bacteria</taxon>
        <taxon>Bacillati</taxon>
        <taxon>Bacillota</taxon>
        <taxon>Bacilli</taxon>
        <taxon>Bacillales</taxon>
        <taxon>Paenibacillaceae</taxon>
        <taxon>Paenibacillus</taxon>
    </lineage>
</organism>
<feature type="domain" description="Flagellar hook protein FlgE/F/G-like D1" evidence="5">
    <location>
        <begin position="96"/>
        <end position="165"/>
    </location>
</feature>
<evidence type="ECO:0000313" key="6">
    <source>
        <dbReference type="EMBL" id="SDI76557.1"/>
    </source>
</evidence>
<name>A0A1G8N907_9BACL</name>
<sequence>MNNSTIGAGVSMSSLQQRLDIIADNIANMNTNGYKSKEGSFEDVLTRVQQQSKEYEQPGRSMPLGFNIGFGVRVSTVTSNWEEGPLQETGNPTDLALQGNGLFGVQVNGDTAYTRQGNFHFTPDPADAQQMMLVDSTGNPVLNTEGNPLRVPANVSAAIDEKGRVLTKTGENEPVQLAGTIMIVEPLSKTALQAVDGNFYVLPDGVTEGQAFLQRQPGEETSFGVRSGYLEQSNVDLSKEMTELMQLQRTYQLAARALSSSDQMLGLANNMRG</sequence>
<dbReference type="Pfam" id="PF06429">
    <property type="entry name" value="Flg_bbr_C"/>
    <property type="match status" value="1"/>
</dbReference>
<dbReference type="InterPro" id="IPR001444">
    <property type="entry name" value="Flag_bb_rod_N"/>
</dbReference>
<protein>
    <submittedName>
        <fullName evidence="6">Flagellar basal-body rod protein FlgG</fullName>
    </submittedName>
</protein>
<dbReference type="Proteomes" id="UP000199050">
    <property type="component" value="Unassembled WGS sequence"/>
</dbReference>
<accession>A0A1G8N907</accession>
<keyword evidence="6" id="KW-0966">Cell projection</keyword>
<dbReference type="InterPro" id="IPR053967">
    <property type="entry name" value="LlgE_F_G-like_D1"/>
</dbReference>
<dbReference type="InterPro" id="IPR037925">
    <property type="entry name" value="FlgE/F/G-like"/>
</dbReference>
<dbReference type="Pfam" id="PF22692">
    <property type="entry name" value="LlgE_F_G_D1"/>
    <property type="match status" value="1"/>
</dbReference>
<proteinExistence type="inferred from homology"/>
<dbReference type="Pfam" id="PF00460">
    <property type="entry name" value="Flg_bb_rod"/>
    <property type="match status" value="1"/>
</dbReference>
<keyword evidence="7" id="KW-1185">Reference proteome</keyword>
<reference evidence="7" key="1">
    <citation type="submission" date="2016-10" db="EMBL/GenBank/DDBJ databases">
        <authorList>
            <person name="Varghese N."/>
            <person name="Submissions S."/>
        </authorList>
    </citation>
    <scope>NUCLEOTIDE SEQUENCE [LARGE SCALE GENOMIC DNA]</scope>
    <source>
        <strain evidence="7">CGMCC 1.11012</strain>
    </source>
</reference>
<comment type="similarity">
    <text evidence="1 2">Belongs to the flagella basal body rod proteins family.</text>
</comment>
<dbReference type="STRING" id="1174501.SAMN05216192_10870"/>
<evidence type="ECO:0000259" key="3">
    <source>
        <dbReference type="Pfam" id="PF00460"/>
    </source>
</evidence>
<keyword evidence="2" id="KW-0975">Bacterial flagellum</keyword>
<evidence type="ECO:0000259" key="4">
    <source>
        <dbReference type="Pfam" id="PF06429"/>
    </source>
</evidence>
<keyword evidence="6" id="KW-0282">Flagellum</keyword>
<gene>
    <name evidence="6" type="ORF">SAMN05216192_10870</name>
</gene>
<dbReference type="InterPro" id="IPR020013">
    <property type="entry name" value="Flagellar_FlgE/F/G"/>
</dbReference>
<dbReference type="RefSeq" id="WP_090713895.1">
    <property type="nucleotide sequence ID" value="NZ_CBCSKY010000006.1"/>
</dbReference>
<dbReference type="SUPFAM" id="SSF117143">
    <property type="entry name" value="Flagellar hook protein flgE"/>
    <property type="match status" value="1"/>
</dbReference>
<dbReference type="GO" id="GO:0071978">
    <property type="term" value="P:bacterial-type flagellum-dependent swarming motility"/>
    <property type="evidence" value="ECO:0007669"/>
    <property type="project" value="TreeGrafter"/>
</dbReference>
<evidence type="ECO:0000259" key="5">
    <source>
        <dbReference type="Pfam" id="PF22692"/>
    </source>
</evidence>